<dbReference type="PANTHER" id="PTHR30136:SF7">
    <property type="entry name" value="HTH-TYPE TRANSCRIPTIONAL REGULATOR KDGR-RELATED"/>
    <property type="match status" value="1"/>
</dbReference>
<dbReference type="InterPro" id="IPR005471">
    <property type="entry name" value="Tscrpt_reg_IclR_N"/>
</dbReference>
<dbReference type="GO" id="GO:0003700">
    <property type="term" value="F:DNA-binding transcription factor activity"/>
    <property type="evidence" value="ECO:0007669"/>
    <property type="project" value="TreeGrafter"/>
</dbReference>
<dbReference type="Proteomes" id="UP000193244">
    <property type="component" value="Unassembled WGS sequence"/>
</dbReference>
<dbReference type="InterPro" id="IPR050707">
    <property type="entry name" value="HTH_MetabolicPath_Reg"/>
</dbReference>
<dbReference type="PROSITE" id="PS51078">
    <property type="entry name" value="ICLR_ED"/>
    <property type="match status" value="1"/>
</dbReference>
<dbReference type="OrthoDB" id="8479143at2"/>
<reference evidence="7" key="1">
    <citation type="submission" date="2017-04" db="EMBL/GenBank/DDBJ databases">
        <authorList>
            <person name="Varghese N."/>
            <person name="Submissions S."/>
        </authorList>
    </citation>
    <scope>NUCLEOTIDE SEQUENCE [LARGE SCALE GENOMIC DNA]</scope>
    <source>
        <strain evidence="7">VKM Ac-2510</strain>
    </source>
</reference>
<evidence type="ECO:0000256" key="1">
    <source>
        <dbReference type="ARBA" id="ARBA00023015"/>
    </source>
</evidence>
<evidence type="ECO:0000256" key="3">
    <source>
        <dbReference type="ARBA" id="ARBA00023163"/>
    </source>
</evidence>
<name>A0A1X7IDW6_9MICO</name>
<evidence type="ECO:0000313" key="7">
    <source>
        <dbReference type="Proteomes" id="UP000193244"/>
    </source>
</evidence>
<organism evidence="6 7">
    <name type="scientific">Agreia pratensis</name>
    <dbReference type="NCBI Taxonomy" id="150121"/>
    <lineage>
        <taxon>Bacteria</taxon>
        <taxon>Bacillati</taxon>
        <taxon>Actinomycetota</taxon>
        <taxon>Actinomycetes</taxon>
        <taxon>Micrococcales</taxon>
        <taxon>Microbacteriaceae</taxon>
        <taxon>Agreia</taxon>
    </lineage>
</organism>
<dbReference type="SMART" id="SM00346">
    <property type="entry name" value="HTH_ICLR"/>
    <property type="match status" value="1"/>
</dbReference>
<dbReference type="SUPFAM" id="SSF55781">
    <property type="entry name" value="GAF domain-like"/>
    <property type="match status" value="1"/>
</dbReference>
<feature type="domain" description="HTH iclR-type" evidence="4">
    <location>
        <begin position="22"/>
        <end position="84"/>
    </location>
</feature>
<evidence type="ECO:0000256" key="2">
    <source>
        <dbReference type="ARBA" id="ARBA00023125"/>
    </source>
</evidence>
<evidence type="ECO:0000313" key="6">
    <source>
        <dbReference type="EMBL" id="SMG12890.1"/>
    </source>
</evidence>
<dbReference type="InterPro" id="IPR014757">
    <property type="entry name" value="Tscrpt_reg_IclR_C"/>
</dbReference>
<dbReference type="PANTHER" id="PTHR30136">
    <property type="entry name" value="HELIX-TURN-HELIX TRANSCRIPTIONAL REGULATOR, ICLR FAMILY"/>
    <property type="match status" value="1"/>
</dbReference>
<proteinExistence type="predicted"/>
<dbReference type="GO" id="GO:0003677">
    <property type="term" value="F:DNA binding"/>
    <property type="evidence" value="ECO:0007669"/>
    <property type="project" value="UniProtKB-KW"/>
</dbReference>
<dbReference type="Gene3D" id="1.10.10.10">
    <property type="entry name" value="Winged helix-like DNA-binding domain superfamily/Winged helix DNA-binding domain"/>
    <property type="match status" value="1"/>
</dbReference>
<dbReference type="SUPFAM" id="SSF46785">
    <property type="entry name" value="Winged helix' DNA-binding domain"/>
    <property type="match status" value="1"/>
</dbReference>
<dbReference type="GO" id="GO:0045892">
    <property type="term" value="P:negative regulation of DNA-templated transcription"/>
    <property type="evidence" value="ECO:0007669"/>
    <property type="project" value="TreeGrafter"/>
</dbReference>
<keyword evidence="1" id="KW-0805">Transcription regulation</keyword>
<dbReference type="STRING" id="150121.SAMN06296010_0423"/>
<evidence type="ECO:0000259" key="5">
    <source>
        <dbReference type="PROSITE" id="PS51078"/>
    </source>
</evidence>
<dbReference type="InterPro" id="IPR036390">
    <property type="entry name" value="WH_DNA-bd_sf"/>
</dbReference>
<sequence>MAASSASSTSASAPPVETEYAAPALDKGLDILELLSATNGALSQAQIASGVGRSVSQIFRVLSTLERRGYVHRDHQSGLYILSLRLFDLAHRHDPLRGLLQASAGPMRALANAAEQSCSLSVEEAGLSRVVAQVESPGDFGFRVRVGALFSLDDSATGEVLRAFRSSDPDALEPALRSVREAGHVERGDDLHAGVIDIVFPVLRADGTAVAALTVPYVATRASVLGTDAVLRLARHAASQISGSVFPAPTP</sequence>
<gene>
    <name evidence="6" type="ORF">SAMN06296010_0423</name>
</gene>
<dbReference type="EMBL" id="FXAY01000001">
    <property type="protein sequence ID" value="SMG12890.1"/>
    <property type="molecule type" value="Genomic_DNA"/>
</dbReference>
<keyword evidence="3" id="KW-0804">Transcription</keyword>
<dbReference type="Gene3D" id="3.30.450.40">
    <property type="match status" value="2"/>
</dbReference>
<keyword evidence="7" id="KW-1185">Reference proteome</keyword>
<dbReference type="PROSITE" id="PS51077">
    <property type="entry name" value="HTH_ICLR"/>
    <property type="match status" value="1"/>
</dbReference>
<evidence type="ECO:0000259" key="4">
    <source>
        <dbReference type="PROSITE" id="PS51077"/>
    </source>
</evidence>
<dbReference type="InterPro" id="IPR036388">
    <property type="entry name" value="WH-like_DNA-bd_sf"/>
</dbReference>
<dbReference type="AlphaFoldDB" id="A0A1X7IDW6"/>
<accession>A0A1X7IDW6</accession>
<dbReference type="InterPro" id="IPR029016">
    <property type="entry name" value="GAF-like_dom_sf"/>
</dbReference>
<dbReference type="RefSeq" id="WP_085482478.1">
    <property type="nucleotide sequence ID" value="NZ_FXAY01000001.1"/>
</dbReference>
<feature type="domain" description="IclR-ED" evidence="5">
    <location>
        <begin position="85"/>
        <end position="247"/>
    </location>
</feature>
<protein>
    <submittedName>
        <fullName evidence="6">Transcriptional regulator, IclR family</fullName>
    </submittedName>
</protein>
<dbReference type="Pfam" id="PF09339">
    <property type="entry name" value="HTH_IclR"/>
    <property type="match status" value="1"/>
</dbReference>
<keyword evidence="2" id="KW-0238">DNA-binding</keyword>